<evidence type="ECO:0000256" key="5">
    <source>
        <dbReference type="ARBA" id="ARBA00033464"/>
    </source>
</evidence>
<feature type="compositionally biased region" description="Low complexity" evidence="6">
    <location>
        <begin position="7"/>
        <end position="22"/>
    </location>
</feature>
<feature type="region of interest" description="Disordered" evidence="6">
    <location>
        <begin position="242"/>
        <end position="279"/>
    </location>
</feature>
<gene>
    <name evidence="9" type="ORF">PT974_11967</name>
</gene>
<feature type="region of interest" description="Disordered" evidence="6">
    <location>
        <begin position="1"/>
        <end position="28"/>
    </location>
</feature>
<dbReference type="CDD" id="cd09270">
    <property type="entry name" value="RNase_H2-B"/>
    <property type="match status" value="1"/>
</dbReference>
<reference evidence="9 10" key="1">
    <citation type="submission" date="2024-01" db="EMBL/GenBank/DDBJ databases">
        <title>Complete genome of Cladobotryum mycophilum ATHUM6906.</title>
        <authorList>
            <person name="Christinaki A.C."/>
            <person name="Myridakis A.I."/>
            <person name="Kouvelis V.N."/>
        </authorList>
    </citation>
    <scope>NUCLEOTIDE SEQUENCE [LARGE SCALE GENOMIC DNA]</scope>
    <source>
        <strain evidence="9 10">ATHUM6906</strain>
    </source>
</reference>
<feature type="compositionally biased region" description="Basic and acidic residues" evidence="6">
    <location>
        <begin position="385"/>
        <end position="406"/>
    </location>
</feature>
<dbReference type="Pfam" id="PF09468">
    <property type="entry name" value="RNase_H2-Ydr279"/>
    <property type="match status" value="1"/>
</dbReference>
<evidence type="ECO:0000313" key="10">
    <source>
        <dbReference type="Proteomes" id="UP001338125"/>
    </source>
</evidence>
<feature type="compositionally biased region" description="Low complexity" evidence="6">
    <location>
        <begin position="255"/>
        <end position="279"/>
    </location>
</feature>
<comment type="subcellular location">
    <subcellularLocation>
        <location evidence="1">Nucleus</location>
    </subcellularLocation>
</comment>
<dbReference type="InterPro" id="IPR040456">
    <property type="entry name" value="RNase_H2_suB"/>
</dbReference>
<name>A0ABR0S6N7_9HYPO</name>
<evidence type="ECO:0000256" key="1">
    <source>
        <dbReference type="ARBA" id="ARBA00004123"/>
    </source>
</evidence>
<evidence type="ECO:0000259" key="8">
    <source>
        <dbReference type="Pfam" id="PF17745"/>
    </source>
</evidence>
<evidence type="ECO:0000256" key="4">
    <source>
        <dbReference type="ARBA" id="ARBA00024778"/>
    </source>
</evidence>
<feature type="region of interest" description="Disordered" evidence="6">
    <location>
        <begin position="364"/>
        <end position="407"/>
    </location>
</feature>
<accession>A0ABR0S6N7</accession>
<proteinExistence type="predicted"/>
<comment type="caution">
    <text evidence="9">The sequence shown here is derived from an EMBL/GenBank/DDBJ whole genome shotgun (WGS) entry which is preliminary data.</text>
</comment>
<dbReference type="Proteomes" id="UP001338125">
    <property type="component" value="Unassembled WGS sequence"/>
</dbReference>
<keyword evidence="3" id="KW-0539">Nucleus</keyword>
<dbReference type="Pfam" id="PF17745">
    <property type="entry name" value="Ydr279_N"/>
    <property type="match status" value="1"/>
</dbReference>
<dbReference type="Gene3D" id="1.10.20.120">
    <property type="match status" value="1"/>
</dbReference>
<dbReference type="PANTHER" id="PTHR13383">
    <property type="entry name" value="RIBONUCLEASE H2 SUBUNIT B"/>
    <property type="match status" value="1"/>
</dbReference>
<dbReference type="InterPro" id="IPR041195">
    <property type="entry name" value="Rnh202_N"/>
</dbReference>
<feature type="domain" description="Ribonuclease H2 subunit B wHTH" evidence="7">
    <location>
        <begin position="120"/>
        <end position="327"/>
    </location>
</feature>
<comment type="function">
    <text evidence="4">Non catalytic subunit of RNase H2, an endonuclease that specifically degrades the RNA of RNA:DNA hybrids. Participates in DNA replication, possibly by mediating the removal of lagging-strand Okazaki fragment RNA primers during DNA replication. Mediates the excision of single ribonucleotides from DNA:RNA duplexes.</text>
</comment>
<dbReference type="Gene3D" id="2.20.25.530">
    <property type="match status" value="1"/>
</dbReference>
<evidence type="ECO:0000256" key="6">
    <source>
        <dbReference type="SAM" id="MobiDB-lite"/>
    </source>
</evidence>
<evidence type="ECO:0000259" key="7">
    <source>
        <dbReference type="Pfam" id="PF09468"/>
    </source>
</evidence>
<dbReference type="InterPro" id="IPR019024">
    <property type="entry name" value="RNase_H2_suB_wHTH"/>
</dbReference>
<evidence type="ECO:0000313" key="9">
    <source>
        <dbReference type="EMBL" id="KAK5987833.1"/>
    </source>
</evidence>
<organism evidence="9 10">
    <name type="scientific">Cladobotryum mycophilum</name>
    <dbReference type="NCBI Taxonomy" id="491253"/>
    <lineage>
        <taxon>Eukaryota</taxon>
        <taxon>Fungi</taxon>
        <taxon>Dikarya</taxon>
        <taxon>Ascomycota</taxon>
        <taxon>Pezizomycotina</taxon>
        <taxon>Sordariomycetes</taxon>
        <taxon>Hypocreomycetidae</taxon>
        <taxon>Hypocreales</taxon>
        <taxon>Hypocreaceae</taxon>
        <taxon>Cladobotryum</taxon>
    </lineage>
</organism>
<feature type="compositionally biased region" description="Polar residues" evidence="6">
    <location>
        <begin position="243"/>
        <end position="254"/>
    </location>
</feature>
<dbReference type="PANTHER" id="PTHR13383:SF11">
    <property type="entry name" value="RIBONUCLEASE H2 SUBUNIT B"/>
    <property type="match status" value="1"/>
</dbReference>
<sequence length="422" mass="46168">MARTRSAKAAPAKPKASEAPQSTESKFALVSNAGESPKIFILPSKSTPEARIVTLPHPRHSRPSRYLVCPKAGIYEFTKIAAPKSTPRSWLIESAEGSDSKNEVTMGSDLFVATAVDPLFLVLPALAESKISKGSDEPKRLFLTSDDHFDKLPQDDSHMSEILRWDATRTLIEARMGAICDTVDAGDESMFRLSEKKLLDVILEKAKRMSEGGLSLSMEDKFVKKMLEAPLVLKKIEAKESKAATSDSGSSTPLADSATSQSTASTADTDASQPSTAATSFTDETIAESLVSAIEASPEVTKLQRLRVAFDFICSNYVTPILADQLKQSLAKGDIGSTDFSPLDDYLTSLAKLRSEALATSSSADFSLRRRRDEDEDEARAEKRRKLEEDKKKKASESRAVRDLKKVNTTGMKKLSEFFKKK</sequence>
<dbReference type="EMBL" id="JAVFKD010000016">
    <property type="protein sequence ID" value="KAK5987833.1"/>
    <property type="molecule type" value="Genomic_DNA"/>
</dbReference>
<feature type="domain" description="Rnh202 triple barrel" evidence="8">
    <location>
        <begin position="41"/>
        <end position="117"/>
    </location>
</feature>
<protein>
    <recommendedName>
        <fullName evidence="2">Ribonuclease H2 subunit B</fullName>
    </recommendedName>
    <alternativeName>
        <fullName evidence="5">Ribonuclease HI subunit B</fullName>
    </alternativeName>
</protein>
<keyword evidence="10" id="KW-1185">Reference proteome</keyword>
<evidence type="ECO:0000256" key="2">
    <source>
        <dbReference type="ARBA" id="ARBA00019062"/>
    </source>
</evidence>
<evidence type="ECO:0000256" key="3">
    <source>
        <dbReference type="ARBA" id="ARBA00023242"/>
    </source>
</evidence>